<dbReference type="AlphaFoldDB" id="A0A1I0D1T7"/>
<protein>
    <submittedName>
        <fullName evidence="2">Small metal-binding protein</fullName>
    </submittedName>
</protein>
<feature type="signal peptide" evidence="1">
    <location>
        <begin position="1"/>
        <end position="24"/>
    </location>
</feature>
<proteinExistence type="predicted"/>
<dbReference type="GO" id="GO:0046872">
    <property type="term" value="F:metal ion binding"/>
    <property type="evidence" value="ECO:0007669"/>
    <property type="project" value="InterPro"/>
</dbReference>
<name>A0A1I0D1T7_9PROT</name>
<dbReference type="RefSeq" id="WP_074707097.1">
    <property type="nucleotide sequence ID" value="NZ_FOHI01000004.1"/>
</dbReference>
<dbReference type="Proteomes" id="UP000183339">
    <property type="component" value="Unassembled WGS sequence"/>
</dbReference>
<keyword evidence="1" id="KW-0732">Signal</keyword>
<gene>
    <name evidence="2" type="ORF">SAMN05216412_104209</name>
</gene>
<dbReference type="PROSITE" id="PS51257">
    <property type="entry name" value="PROKAR_LIPOPROTEIN"/>
    <property type="match status" value="1"/>
</dbReference>
<accession>A0A1I0D1T7</accession>
<evidence type="ECO:0000313" key="3">
    <source>
        <dbReference type="Proteomes" id="UP000183339"/>
    </source>
</evidence>
<dbReference type="EMBL" id="FOHI01000004">
    <property type="protein sequence ID" value="SET26105.1"/>
    <property type="molecule type" value="Genomic_DNA"/>
</dbReference>
<evidence type="ECO:0000256" key="1">
    <source>
        <dbReference type="SAM" id="SignalP"/>
    </source>
</evidence>
<dbReference type="Pfam" id="PF16785">
    <property type="entry name" value="SMBP"/>
    <property type="match status" value="1"/>
</dbReference>
<evidence type="ECO:0000313" key="2">
    <source>
        <dbReference type="EMBL" id="SET26105.1"/>
    </source>
</evidence>
<organism evidence="2 3">
    <name type="scientific">Nitrosospira multiformis</name>
    <dbReference type="NCBI Taxonomy" id="1231"/>
    <lineage>
        <taxon>Bacteria</taxon>
        <taxon>Pseudomonadati</taxon>
        <taxon>Pseudomonadota</taxon>
        <taxon>Betaproteobacteria</taxon>
        <taxon>Nitrosomonadales</taxon>
        <taxon>Nitrosomonadaceae</taxon>
        <taxon>Nitrosospira</taxon>
    </lineage>
</organism>
<sequence length="128" mass="14276">MKKPFSCSLIAFAFLAGCSTMDYATDEHEDKALQELGLAVRSAENEDAGGVIAHTEKAKKHVIEENHEHPYTHPFISIYGQFPKAEHDMETFEEMDKAIGEAKKGNFTRAAEAARRASVHLKQKARSK</sequence>
<reference evidence="2 3" key="1">
    <citation type="submission" date="2016-10" db="EMBL/GenBank/DDBJ databases">
        <authorList>
            <person name="de Groot N.N."/>
        </authorList>
    </citation>
    <scope>NUCLEOTIDE SEQUENCE [LARGE SCALE GENOMIC DNA]</scope>
    <source>
        <strain evidence="2 3">Nl7</strain>
    </source>
</reference>
<dbReference type="InterPro" id="IPR031877">
    <property type="entry name" value="SmbP"/>
</dbReference>
<dbReference type="Gene3D" id="1.20.120.660">
    <property type="entry name" value="IL-4 antagonist (De novo design) like domain"/>
    <property type="match status" value="1"/>
</dbReference>
<feature type="chain" id="PRO_5010162174" evidence="1">
    <location>
        <begin position="25"/>
        <end position="128"/>
    </location>
</feature>